<evidence type="ECO:0000313" key="8">
    <source>
        <dbReference type="EMBL" id="VAX08971.1"/>
    </source>
</evidence>
<dbReference type="SUPFAM" id="SSF75217">
    <property type="entry name" value="alpha/beta knot"/>
    <property type="match status" value="1"/>
</dbReference>
<keyword evidence="3" id="KW-0698">rRNA processing</keyword>
<dbReference type="InterPro" id="IPR013123">
    <property type="entry name" value="SpoU_subst-bd"/>
</dbReference>
<evidence type="ECO:0000256" key="6">
    <source>
        <dbReference type="ARBA" id="ARBA00022691"/>
    </source>
</evidence>
<dbReference type="PANTHER" id="PTHR46429">
    <property type="entry name" value="23S RRNA (GUANOSINE-2'-O-)-METHYLTRANSFERASE RLMB"/>
    <property type="match status" value="1"/>
</dbReference>
<keyword evidence="2" id="KW-0963">Cytoplasm</keyword>
<feature type="domain" description="RNA 2-O ribose methyltransferase substrate binding" evidence="7">
    <location>
        <begin position="6"/>
        <end position="81"/>
    </location>
</feature>
<dbReference type="Gene3D" id="3.30.1330.30">
    <property type="match status" value="1"/>
</dbReference>
<organism evidence="8">
    <name type="scientific">hydrothermal vent metagenome</name>
    <dbReference type="NCBI Taxonomy" id="652676"/>
    <lineage>
        <taxon>unclassified sequences</taxon>
        <taxon>metagenomes</taxon>
        <taxon>ecological metagenomes</taxon>
    </lineage>
</organism>
<protein>
    <submittedName>
        <fullName evidence="8">23S rRNA (Guanosine(2251)-2'-O)-methyltransferase</fullName>
        <ecNumber evidence="8">2.1.1.185</ecNumber>
    </submittedName>
</protein>
<dbReference type="Gene3D" id="3.40.1280.10">
    <property type="match status" value="1"/>
</dbReference>
<dbReference type="GO" id="GO:0070039">
    <property type="term" value="F:rRNA (guanosine-2'-O-)-methyltransferase activity"/>
    <property type="evidence" value="ECO:0007669"/>
    <property type="project" value="TreeGrafter"/>
</dbReference>
<keyword evidence="5 8" id="KW-0808">Transferase</keyword>
<dbReference type="InterPro" id="IPR004441">
    <property type="entry name" value="rRNA_MeTrfase_TrmH"/>
</dbReference>
<dbReference type="EC" id="2.1.1.185" evidence="8"/>
<dbReference type="HAMAP" id="MF_01887">
    <property type="entry name" value="23SrRNA_methyltr_B"/>
    <property type="match status" value="1"/>
</dbReference>
<dbReference type="GO" id="GO:0003723">
    <property type="term" value="F:RNA binding"/>
    <property type="evidence" value="ECO:0007669"/>
    <property type="project" value="InterPro"/>
</dbReference>
<evidence type="ECO:0000259" key="7">
    <source>
        <dbReference type="SMART" id="SM00967"/>
    </source>
</evidence>
<dbReference type="InterPro" id="IPR024915">
    <property type="entry name" value="23S_rRNA_MeTrfase_RlmB"/>
</dbReference>
<accession>A0A3B1B4C0</accession>
<dbReference type="FunFam" id="3.40.1280.10:FF:000008">
    <property type="entry name" value="Group 3 RNA methyltransferase TrmH"/>
    <property type="match status" value="1"/>
</dbReference>
<evidence type="ECO:0000256" key="4">
    <source>
        <dbReference type="ARBA" id="ARBA00022603"/>
    </source>
</evidence>
<dbReference type="PANTHER" id="PTHR46429:SF1">
    <property type="entry name" value="23S RRNA (GUANOSINE-2'-O-)-METHYLTRANSFERASE RLMB"/>
    <property type="match status" value="1"/>
</dbReference>
<reference evidence="8" key="1">
    <citation type="submission" date="2018-06" db="EMBL/GenBank/DDBJ databases">
        <authorList>
            <person name="Zhirakovskaya E."/>
        </authorList>
    </citation>
    <scope>NUCLEOTIDE SEQUENCE</scope>
</reference>
<sequence>MSDSQIIAGLHSVRTALQHEGAVTELWIEARRHDRRIKEILQLAREAGLQANRVPRDELDALASNANHQGVVARTKAPASLDEAALKVVLKKLDVPPFLLVLDGVQDPHNLGACLRSADAAGVHAVIAPKDRSVGLGPTVCKVACGAAESVHFVQVTNLARTLRWLQDDLGVWLTGMAGEAEASLFDADLKGPLALVLGGEEKGMRRLTREACDVLVKLPMAGEVESLNVSVATGIALYEAVRQRLD</sequence>
<dbReference type="GO" id="GO:0005829">
    <property type="term" value="C:cytosol"/>
    <property type="evidence" value="ECO:0007669"/>
    <property type="project" value="TreeGrafter"/>
</dbReference>
<evidence type="ECO:0000256" key="5">
    <source>
        <dbReference type="ARBA" id="ARBA00022679"/>
    </source>
</evidence>
<comment type="similarity">
    <text evidence="1">Belongs to the class IV-like SAM-binding methyltransferase superfamily. RNA methyltransferase TrmH family.</text>
</comment>
<dbReference type="NCBIfam" id="TIGR00186">
    <property type="entry name" value="rRNA_methyl_3"/>
    <property type="match status" value="1"/>
</dbReference>
<dbReference type="SMART" id="SM00967">
    <property type="entry name" value="SpoU_sub_bind"/>
    <property type="match status" value="1"/>
</dbReference>
<name>A0A3B1B4C0_9ZZZZ</name>
<dbReference type="Pfam" id="PF00588">
    <property type="entry name" value="SpoU_methylase"/>
    <property type="match status" value="1"/>
</dbReference>
<dbReference type="InterPro" id="IPR029064">
    <property type="entry name" value="Ribosomal_eL30-like_sf"/>
</dbReference>
<dbReference type="InterPro" id="IPR029028">
    <property type="entry name" value="Alpha/beta_knot_MTases"/>
</dbReference>
<keyword evidence="4 8" id="KW-0489">Methyltransferase</keyword>
<dbReference type="InterPro" id="IPR029026">
    <property type="entry name" value="tRNA_m1G_MTases_N"/>
</dbReference>
<dbReference type="Pfam" id="PF08032">
    <property type="entry name" value="SpoU_sub_bind"/>
    <property type="match status" value="1"/>
</dbReference>
<proteinExistence type="inferred from homology"/>
<evidence type="ECO:0000256" key="2">
    <source>
        <dbReference type="ARBA" id="ARBA00022490"/>
    </source>
</evidence>
<evidence type="ECO:0000256" key="1">
    <source>
        <dbReference type="ARBA" id="ARBA00007228"/>
    </source>
</evidence>
<gene>
    <name evidence="8" type="ORF">MNBD_GAMMA26-2217</name>
</gene>
<dbReference type="InterPro" id="IPR001537">
    <property type="entry name" value="SpoU_MeTrfase"/>
</dbReference>
<dbReference type="SUPFAM" id="SSF55315">
    <property type="entry name" value="L30e-like"/>
    <property type="match status" value="1"/>
</dbReference>
<evidence type="ECO:0000256" key="3">
    <source>
        <dbReference type="ARBA" id="ARBA00022552"/>
    </source>
</evidence>
<dbReference type="EMBL" id="UOFX01000044">
    <property type="protein sequence ID" value="VAX08971.1"/>
    <property type="molecule type" value="Genomic_DNA"/>
</dbReference>
<dbReference type="AlphaFoldDB" id="A0A3B1B4C0"/>
<keyword evidence="6" id="KW-0949">S-adenosyl-L-methionine</keyword>
<dbReference type="CDD" id="cd18103">
    <property type="entry name" value="SpoU-like_RlmB"/>
    <property type="match status" value="1"/>
</dbReference>